<proteinExistence type="predicted"/>
<sequence length="93" mass="10177">MSSTSNKRTKTETNRASNKAFDLLTKEKKLTKNSLEFISQNTDPLGQDSLANAVTDATSNNITKETSNSGLTENSDSSEVEKNNNIKEVTFTT</sequence>
<gene>
    <name evidence="1" type="ORF">SPELUC_LOCUS6559</name>
</gene>
<keyword evidence="2" id="KW-1185">Reference proteome</keyword>
<comment type="caution">
    <text evidence="1">The sequence shown here is derived from an EMBL/GenBank/DDBJ whole genome shotgun (WGS) entry which is preliminary data.</text>
</comment>
<protein>
    <submittedName>
        <fullName evidence="1">5350_t:CDS:1</fullName>
    </submittedName>
</protein>
<evidence type="ECO:0000313" key="1">
    <source>
        <dbReference type="EMBL" id="CAG8585807.1"/>
    </source>
</evidence>
<dbReference type="EMBL" id="CAJVPW010007791">
    <property type="protein sequence ID" value="CAG8585807.1"/>
    <property type="molecule type" value="Genomic_DNA"/>
</dbReference>
<evidence type="ECO:0000313" key="2">
    <source>
        <dbReference type="Proteomes" id="UP000789366"/>
    </source>
</evidence>
<accession>A0ACA9MDT0</accession>
<dbReference type="Proteomes" id="UP000789366">
    <property type="component" value="Unassembled WGS sequence"/>
</dbReference>
<reference evidence="1" key="1">
    <citation type="submission" date="2021-06" db="EMBL/GenBank/DDBJ databases">
        <authorList>
            <person name="Kallberg Y."/>
            <person name="Tangrot J."/>
            <person name="Rosling A."/>
        </authorList>
    </citation>
    <scope>NUCLEOTIDE SEQUENCE</scope>
    <source>
        <strain evidence="1">28 12/20/2015</strain>
    </source>
</reference>
<name>A0ACA9MDT0_9GLOM</name>
<organism evidence="1 2">
    <name type="scientific">Cetraspora pellucida</name>
    <dbReference type="NCBI Taxonomy" id="1433469"/>
    <lineage>
        <taxon>Eukaryota</taxon>
        <taxon>Fungi</taxon>
        <taxon>Fungi incertae sedis</taxon>
        <taxon>Mucoromycota</taxon>
        <taxon>Glomeromycotina</taxon>
        <taxon>Glomeromycetes</taxon>
        <taxon>Diversisporales</taxon>
        <taxon>Gigasporaceae</taxon>
        <taxon>Cetraspora</taxon>
    </lineage>
</organism>
<feature type="non-terminal residue" evidence="1">
    <location>
        <position position="93"/>
    </location>
</feature>